<dbReference type="AlphaFoldDB" id="A0A9Q0XI06"/>
<reference evidence="1" key="1">
    <citation type="journal article" date="2023" name="DNA Res.">
        <title>Chromosome-level genome assembly of Phrynocephalus forsythii using third-generation DNA sequencing and Hi-C analysis.</title>
        <authorList>
            <person name="Qi Y."/>
            <person name="Zhao W."/>
            <person name="Zhao Y."/>
            <person name="Niu C."/>
            <person name="Cao S."/>
            <person name="Zhang Y."/>
        </authorList>
    </citation>
    <scope>NUCLEOTIDE SEQUENCE</scope>
    <source>
        <tissue evidence="1">Muscle</tissue>
    </source>
</reference>
<dbReference type="Proteomes" id="UP001142489">
    <property type="component" value="Unassembled WGS sequence"/>
</dbReference>
<feature type="non-terminal residue" evidence="1">
    <location>
        <position position="106"/>
    </location>
</feature>
<feature type="non-terminal residue" evidence="1">
    <location>
        <position position="1"/>
    </location>
</feature>
<dbReference type="EMBL" id="JAPFRF010000013">
    <property type="protein sequence ID" value="KAJ7312100.1"/>
    <property type="molecule type" value="Genomic_DNA"/>
</dbReference>
<evidence type="ECO:0000313" key="1">
    <source>
        <dbReference type="EMBL" id="KAJ7312100.1"/>
    </source>
</evidence>
<organism evidence="1 2">
    <name type="scientific">Phrynocephalus forsythii</name>
    <dbReference type="NCBI Taxonomy" id="171643"/>
    <lineage>
        <taxon>Eukaryota</taxon>
        <taxon>Metazoa</taxon>
        <taxon>Chordata</taxon>
        <taxon>Craniata</taxon>
        <taxon>Vertebrata</taxon>
        <taxon>Euteleostomi</taxon>
        <taxon>Lepidosauria</taxon>
        <taxon>Squamata</taxon>
        <taxon>Bifurcata</taxon>
        <taxon>Unidentata</taxon>
        <taxon>Episquamata</taxon>
        <taxon>Toxicofera</taxon>
        <taxon>Iguania</taxon>
        <taxon>Acrodonta</taxon>
        <taxon>Agamidae</taxon>
        <taxon>Agaminae</taxon>
        <taxon>Phrynocephalus</taxon>
    </lineage>
</organism>
<name>A0A9Q0XI06_9SAUR</name>
<evidence type="ECO:0000313" key="2">
    <source>
        <dbReference type="Proteomes" id="UP001142489"/>
    </source>
</evidence>
<proteinExistence type="predicted"/>
<accession>A0A9Q0XI06</accession>
<sequence length="106" mass="12223">SFSVVSCLYYNTDTHTLLYYLLKDRDPPFGSSTWIKKLLTWGLNVEQIGSLGEKQAFGAMRRRVLDIEQQTLWSLAHSVHPPLHWHITLTPSQQAPYLALLKSPWN</sequence>
<comment type="caution">
    <text evidence="1">The sequence shown here is derived from an EMBL/GenBank/DDBJ whole genome shotgun (WGS) entry which is preliminary data.</text>
</comment>
<gene>
    <name evidence="1" type="ORF">JRQ81_006440</name>
</gene>
<protein>
    <submittedName>
        <fullName evidence="1">Uncharacterized protein</fullName>
    </submittedName>
</protein>
<keyword evidence="2" id="KW-1185">Reference proteome</keyword>